<comment type="caution">
    <text evidence="2">The sequence shown here is derived from an EMBL/GenBank/DDBJ whole genome shotgun (WGS) entry which is preliminary data.</text>
</comment>
<dbReference type="Proteomes" id="UP001642540">
    <property type="component" value="Unassembled WGS sequence"/>
</dbReference>
<feature type="transmembrane region" description="Helical" evidence="1">
    <location>
        <begin position="12"/>
        <end position="29"/>
    </location>
</feature>
<dbReference type="InterPro" id="IPR016187">
    <property type="entry name" value="CTDL_fold"/>
</dbReference>
<evidence type="ECO:0008006" key="5">
    <source>
        <dbReference type="Google" id="ProtNLM"/>
    </source>
</evidence>
<keyword evidence="1" id="KW-1133">Transmembrane helix</keyword>
<dbReference type="CDD" id="cd00037">
    <property type="entry name" value="CLECT"/>
    <property type="match status" value="1"/>
</dbReference>
<evidence type="ECO:0000313" key="4">
    <source>
        <dbReference type="Proteomes" id="UP001642540"/>
    </source>
</evidence>
<evidence type="ECO:0000313" key="2">
    <source>
        <dbReference type="EMBL" id="CAL8107648.1"/>
    </source>
</evidence>
<evidence type="ECO:0000256" key="1">
    <source>
        <dbReference type="SAM" id="Phobius"/>
    </source>
</evidence>
<evidence type="ECO:0000313" key="3">
    <source>
        <dbReference type="EMBL" id="CAL8110071.1"/>
    </source>
</evidence>
<dbReference type="EMBL" id="CAXLJM020000043">
    <property type="protein sequence ID" value="CAL8110071.1"/>
    <property type="molecule type" value="Genomic_DNA"/>
</dbReference>
<sequence>MANCQSATSSTSTAVLTLSLIFLSCFYFIDCAANPGDRNRFEENGFINIGNMSGDQVANGVNSIGTQTISLYLSGANDRKTTQMEAIQQCKKLWGELLFVLNENQYQDVRQAIHGLGEPFWTSAVYDPTAGNFVWFANGITVNNNFIRTEARCTERNLLVGLSVQGSLSSYGLCSARTDSALRYICRV</sequence>
<name>A0ABP1QLV8_9HEXA</name>
<dbReference type="InterPro" id="IPR016186">
    <property type="entry name" value="C-type_lectin-like/link_sf"/>
</dbReference>
<keyword evidence="4" id="KW-1185">Reference proteome</keyword>
<dbReference type="EMBL" id="CAXLJM020000038">
    <property type="protein sequence ID" value="CAL8107648.1"/>
    <property type="molecule type" value="Genomic_DNA"/>
</dbReference>
<keyword evidence="1" id="KW-0812">Transmembrane</keyword>
<gene>
    <name evidence="2" type="ORF">ODALV1_LOCUS12737</name>
    <name evidence="3" type="ORF">ODALV1_LOCUS13952</name>
</gene>
<dbReference type="SUPFAM" id="SSF56436">
    <property type="entry name" value="C-type lectin-like"/>
    <property type="match status" value="1"/>
</dbReference>
<reference evidence="2 4" key="1">
    <citation type="submission" date="2024-08" db="EMBL/GenBank/DDBJ databases">
        <authorList>
            <person name="Cucini C."/>
            <person name="Frati F."/>
        </authorList>
    </citation>
    <scope>NUCLEOTIDE SEQUENCE [LARGE SCALE GENOMIC DNA]</scope>
</reference>
<organism evidence="2 4">
    <name type="scientific">Orchesella dallaii</name>
    <dbReference type="NCBI Taxonomy" id="48710"/>
    <lineage>
        <taxon>Eukaryota</taxon>
        <taxon>Metazoa</taxon>
        <taxon>Ecdysozoa</taxon>
        <taxon>Arthropoda</taxon>
        <taxon>Hexapoda</taxon>
        <taxon>Collembola</taxon>
        <taxon>Entomobryomorpha</taxon>
        <taxon>Entomobryoidea</taxon>
        <taxon>Orchesellidae</taxon>
        <taxon>Orchesellinae</taxon>
        <taxon>Orchesella</taxon>
    </lineage>
</organism>
<proteinExistence type="predicted"/>
<keyword evidence="1" id="KW-0472">Membrane</keyword>
<dbReference type="Gene3D" id="3.10.100.10">
    <property type="entry name" value="Mannose-Binding Protein A, subunit A"/>
    <property type="match status" value="1"/>
</dbReference>
<accession>A0ABP1QLV8</accession>
<protein>
    <recommendedName>
        <fullName evidence="5">C-type lectin domain-containing protein</fullName>
    </recommendedName>
</protein>